<keyword evidence="2" id="KW-1185">Reference proteome</keyword>
<keyword evidence="1" id="KW-0031">Aminopeptidase</keyword>
<accession>A0AC61S6Y1</accession>
<keyword evidence="1" id="KW-0378">Hydrolase</keyword>
<organism evidence="1 2">
    <name type="scientific">Muribaculum caecicola</name>
    <dbReference type="NCBI Taxonomy" id="3038144"/>
    <lineage>
        <taxon>Bacteria</taxon>
        <taxon>Pseudomonadati</taxon>
        <taxon>Bacteroidota</taxon>
        <taxon>Bacteroidia</taxon>
        <taxon>Bacteroidales</taxon>
        <taxon>Muribaculaceae</taxon>
        <taxon>Muribaculum</taxon>
    </lineage>
</organism>
<name>A0AC61S6Y1_9BACT</name>
<proteinExistence type="predicted"/>
<gene>
    <name evidence="1" type="ORF">E5990_02860</name>
</gene>
<protein>
    <submittedName>
        <fullName evidence="1">Aminopeptidase P family protein</fullName>
    </submittedName>
</protein>
<evidence type="ECO:0000313" key="1">
    <source>
        <dbReference type="EMBL" id="THG54424.1"/>
    </source>
</evidence>
<keyword evidence="1" id="KW-0645">Protease</keyword>
<comment type="caution">
    <text evidence="1">The sequence shown here is derived from an EMBL/GenBank/DDBJ whole genome shotgun (WGS) entry which is preliminary data.</text>
</comment>
<dbReference type="Proteomes" id="UP000305401">
    <property type="component" value="Unassembled WGS sequence"/>
</dbReference>
<sequence length="599" mass="65749">MTNSITHRLGMLRQKMAETGIDLALIPHADPHQSEYMADHWHVREFFSGFNGSAGTLLVAADEAALWTDSRYFLQAESQLEGTGIRLMKDGLPSTPSITGYIAGRLRAGQRVGIDGMLFSINAEAALKSELRRHGIKLETNFKPADGIWDNRPGIPAEKIFIHHEKYAGESASEKIRKILADAGKENAGATLISALDAIAWTLNLRGNDVKFNPVFTAFLYLADGGSTLFIDERKLTGDIKAYLAGNGVETKPYTEIEPFIAALPEGVRVLADPASTSSAFLNALGSRIVTAPSPVTILKGIKNPVQQKGIHEAMLRDGVALVKSIMEIQRRLSAGETLTETGVAEILTHFRSQSPMYFDDSFGTIAGYKGHGAIVHYEADKQSEYTLEPDGLLLIDSGAQYLDGTTDITRTISLGNPTDAERHDFTLVMKGHIALGSAIFPEGTRGDQLDAFARQFLWKEGKSYLHGTGHGVGHFLNVHEGPQSIRLNHVPTVLRPGMLTSNEPGLYVTGQYGIRCENLVLTTDAFETEFGRFLKFQTVTLFPFDIRLFDTAIMTDAEIEWVNNYHLRVRESLTPLLSADEAAWLAEATHPLTKQNKP</sequence>
<evidence type="ECO:0000313" key="2">
    <source>
        <dbReference type="Proteomes" id="UP000305401"/>
    </source>
</evidence>
<dbReference type="EMBL" id="SSTG01000019">
    <property type="protein sequence ID" value="THG54424.1"/>
    <property type="molecule type" value="Genomic_DNA"/>
</dbReference>
<reference evidence="1" key="1">
    <citation type="submission" date="2019-04" db="EMBL/GenBank/DDBJ databases">
        <title>Microbes associate with the intestines of laboratory mice.</title>
        <authorList>
            <person name="Navarre W."/>
            <person name="Wong E."/>
            <person name="Huang K.C."/>
            <person name="Tropini C."/>
            <person name="Ng K."/>
            <person name="Yu B."/>
        </authorList>
    </citation>
    <scope>NUCLEOTIDE SEQUENCE</scope>
    <source>
        <strain evidence="1">NM86_A22</strain>
    </source>
</reference>